<dbReference type="PANTHER" id="PTHR43420">
    <property type="entry name" value="ACETYLTRANSFERASE"/>
    <property type="match status" value="1"/>
</dbReference>
<dbReference type="InterPro" id="IPR050680">
    <property type="entry name" value="YpeA/RimI_acetyltransf"/>
</dbReference>
<dbReference type="SUPFAM" id="SSF55729">
    <property type="entry name" value="Acyl-CoA N-acyltransferases (Nat)"/>
    <property type="match status" value="1"/>
</dbReference>
<keyword evidence="5" id="KW-1185">Reference proteome</keyword>
<evidence type="ECO:0000259" key="3">
    <source>
        <dbReference type="PROSITE" id="PS51186"/>
    </source>
</evidence>
<evidence type="ECO:0000313" key="5">
    <source>
        <dbReference type="Proteomes" id="UP000640786"/>
    </source>
</evidence>
<dbReference type="PANTHER" id="PTHR43420:SF41">
    <property type="entry name" value="IAA ACETYLTRANSFERASE"/>
    <property type="match status" value="1"/>
</dbReference>
<dbReference type="InterPro" id="IPR016181">
    <property type="entry name" value="Acyl_CoA_acyltransferase"/>
</dbReference>
<organism evidence="4 5">
    <name type="scientific">Psychrobacillus faecigallinarum</name>
    <dbReference type="NCBI Taxonomy" id="2762235"/>
    <lineage>
        <taxon>Bacteria</taxon>
        <taxon>Bacillati</taxon>
        <taxon>Bacillota</taxon>
        <taxon>Bacilli</taxon>
        <taxon>Bacillales</taxon>
        <taxon>Bacillaceae</taxon>
        <taxon>Psychrobacillus</taxon>
    </lineage>
</organism>
<protein>
    <submittedName>
        <fullName evidence="4">GNAT family N-acetyltransferase</fullName>
    </submittedName>
</protein>
<comment type="caution">
    <text evidence="4">The sequence shown here is derived from an EMBL/GenBank/DDBJ whole genome shotgun (WGS) entry which is preliminary data.</text>
</comment>
<dbReference type="Gene3D" id="3.40.630.30">
    <property type="match status" value="1"/>
</dbReference>
<dbReference type="RefSeq" id="WP_151113260.1">
    <property type="nucleotide sequence ID" value="NZ_JACSQO010000010.1"/>
</dbReference>
<reference evidence="4 5" key="1">
    <citation type="submission" date="2020-08" db="EMBL/GenBank/DDBJ databases">
        <title>A Genomic Blueprint of the Chicken Gut Microbiome.</title>
        <authorList>
            <person name="Gilroy R."/>
            <person name="Ravi A."/>
            <person name="Getino M."/>
            <person name="Pursley I."/>
            <person name="Horton D.L."/>
            <person name="Alikhan N.-F."/>
            <person name="Baker D."/>
            <person name="Gharbi K."/>
            <person name="Hall N."/>
            <person name="Watson M."/>
            <person name="Adriaenssens E.M."/>
            <person name="Foster-Nyarko E."/>
            <person name="Jarju S."/>
            <person name="Secka A."/>
            <person name="Antonio M."/>
            <person name="Oren A."/>
            <person name="Chaudhuri R."/>
            <person name="La Ragione R.M."/>
            <person name="Hildebrand F."/>
            <person name="Pallen M.J."/>
        </authorList>
    </citation>
    <scope>NUCLEOTIDE SEQUENCE [LARGE SCALE GENOMIC DNA]</scope>
    <source>
        <strain evidence="4 5">Sa2BUA9</strain>
    </source>
</reference>
<dbReference type="Pfam" id="PF00583">
    <property type="entry name" value="Acetyltransf_1"/>
    <property type="match status" value="1"/>
</dbReference>
<sequence>MITQATKEEVEYILSHAVSSTYDATQIEISEEKAVAMLQGVLDKGGFYLIAKEEDGTITGWILLGKNTDYFTDQTYGFIYEIYVLPEHRGKGLSKLLINEGNAYWKSQGFDEVRLNVFASNFAKEIYRKMGFEEVNFIMKAKL</sequence>
<dbReference type="EMBL" id="JACSQO010000010">
    <property type="protein sequence ID" value="MBD7945786.1"/>
    <property type="molecule type" value="Genomic_DNA"/>
</dbReference>
<dbReference type="Proteomes" id="UP000640786">
    <property type="component" value="Unassembled WGS sequence"/>
</dbReference>
<accession>A0ABR8RDF1</accession>
<evidence type="ECO:0000256" key="2">
    <source>
        <dbReference type="ARBA" id="ARBA00023315"/>
    </source>
</evidence>
<dbReference type="CDD" id="cd04301">
    <property type="entry name" value="NAT_SF"/>
    <property type="match status" value="1"/>
</dbReference>
<name>A0ABR8RDF1_9BACI</name>
<proteinExistence type="predicted"/>
<evidence type="ECO:0000256" key="1">
    <source>
        <dbReference type="ARBA" id="ARBA00022679"/>
    </source>
</evidence>
<gene>
    <name evidence="4" type="ORF">H9650_16880</name>
</gene>
<dbReference type="InterPro" id="IPR000182">
    <property type="entry name" value="GNAT_dom"/>
</dbReference>
<keyword evidence="2" id="KW-0012">Acyltransferase</keyword>
<evidence type="ECO:0000313" key="4">
    <source>
        <dbReference type="EMBL" id="MBD7945786.1"/>
    </source>
</evidence>
<keyword evidence="1" id="KW-0808">Transferase</keyword>
<dbReference type="PROSITE" id="PS51186">
    <property type="entry name" value="GNAT"/>
    <property type="match status" value="1"/>
</dbReference>
<feature type="domain" description="N-acetyltransferase" evidence="3">
    <location>
        <begin position="1"/>
        <end position="143"/>
    </location>
</feature>